<evidence type="ECO:0000256" key="3">
    <source>
        <dbReference type="ARBA" id="ARBA00022553"/>
    </source>
</evidence>
<dbReference type="InterPro" id="IPR043136">
    <property type="entry name" value="B30.2/SPRY_sf"/>
</dbReference>
<feature type="region of interest" description="Disordered" evidence="5">
    <location>
        <begin position="54"/>
        <end position="97"/>
    </location>
</feature>
<dbReference type="PROSITE" id="PS50188">
    <property type="entry name" value="B302_SPRY"/>
    <property type="match status" value="1"/>
</dbReference>
<dbReference type="GO" id="GO:0005634">
    <property type="term" value="C:nucleus"/>
    <property type="evidence" value="ECO:0007669"/>
    <property type="project" value="UniProtKB-SubCell"/>
</dbReference>
<reference evidence="8 9" key="1">
    <citation type="journal article" date="2023" name="BMC Biol.">
        <title>The compact genome of the sponge Oopsacas minuta (Hexactinellida) is lacking key metazoan core genes.</title>
        <authorList>
            <person name="Santini S."/>
            <person name="Schenkelaars Q."/>
            <person name="Jourda C."/>
            <person name="Duchesne M."/>
            <person name="Belahbib H."/>
            <person name="Rocher C."/>
            <person name="Selva M."/>
            <person name="Riesgo A."/>
            <person name="Vervoort M."/>
            <person name="Leys S.P."/>
            <person name="Kodjabachian L."/>
            <person name="Le Bivic A."/>
            <person name="Borchiellini C."/>
            <person name="Claverie J.M."/>
            <person name="Renard E."/>
        </authorList>
    </citation>
    <scope>NUCLEOTIDE SEQUENCE [LARGE SCALE GENOMIC DNA]</scope>
    <source>
        <strain evidence="8">SPO-2</strain>
    </source>
</reference>
<dbReference type="PANTHER" id="PTHR12381">
    <property type="entry name" value="HETEROGENEOUS NUCLEAR RIBONUCLEOPROTEIN U FAMILY MEMBER"/>
    <property type="match status" value="1"/>
</dbReference>
<dbReference type="CDD" id="cd12884">
    <property type="entry name" value="SPRY_hnRNP"/>
    <property type="match status" value="1"/>
</dbReference>
<dbReference type="Pfam" id="PF13671">
    <property type="entry name" value="AAA_33"/>
    <property type="match status" value="1"/>
</dbReference>
<keyword evidence="8" id="KW-0687">Ribonucleoprotein</keyword>
<dbReference type="InterPro" id="IPR003877">
    <property type="entry name" value="SPRY_dom"/>
</dbReference>
<feature type="region of interest" description="Disordered" evidence="5">
    <location>
        <begin position="128"/>
        <end position="173"/>
    </location>
</feature>
<evidence type="ECO:0000313" key="9">
    <source>
        <dbReference type="Proteomes" id="UP001165289"/>
    </source>
</evidence>
<keyword evidence="9" id="KW-1185">Reference proteome</keyword>
<feature type="region of interest" description="Disordered" evidence="5">
    <location>
        <begin position="644"/>
        <end position="682"/>
    </location>
</feature>
<protein>
    <submittedName>
        <fullName evidence="8">Heterogeneous nuclear ribonucleoprotein U-like protein 1 isoform X1</fullName>
    </submittedName>
</protein>
<dbReference type="PROSITE" id="PS50800">
    <property type="entry name" value="SAP"/>
    <property type="match status" value="1"/>
</dbReference>
<feature type="domain" description="SAP" evidence="7">
    <location>
        <begin position="15"/>
        <end position="49"/>
    </location>
</feature>
<dbReference type="InterPro" id="IPR027417">
    <property type="entry name" value="P-loop_NTPase"/>
</dbReference>
<dbReference type="EMBL" id="JAKMXF010000313">
    <property type="protein sequence ID" value="KAI6650179.1"/>
    <property type="molecule type" value="Genomic_DNA"/>
</dbReference>
<keyword evidence="2" id="KW-0488">Methylation</keyword>
<feature type="compositionally biased region" description="Gly residues" evidence="5">
    <location>
        <begin position="644"/>
        <end position="655"/>
    </location>
</feature>
<dbReference type="SUPFAM" id="SSF68906">
    <property type="entry name" value="SAP domain"/>
    <property type="match status" value="1"/>
</dbReference>
<dbReference type="InterPro" id="IPR013320">
    <property type="entry name" value="ConA-like_dom_sf"/>
</dbReference>
<dbReference type="SMART" id="SM00513">
    <property type="entry name" value="SAP"/>
    <property type="match status" value="1"/>
</dbReference>
<comment type="caution">
    <text evidence="8">The sequence shown here is derived from an EMBL/GenBank/DDBJ whole genome shotgun (WGS) entry which is preliminary data.</text>
</comment>
<dbReference type="InterPro" id="IPR036361">
    <property type="entry name" value="SAP_dom_sf"/>
</dbReference>
<feature type="domain" description="B30.2/SPRY" evidence="6">
    <location>
        <begin position="180"/>
        <end position="374"/>
    </location>
</feature>
<evidence type="ECO:0000259" key="7">
    <source>
        <dbReference type="PROSITE" id="PS50800"/>
    </source>
</evidence>
<sequence>MSTKEEVENEVSEFVSPLKVDKLKAELKRRGVDTTGKKADLVKRLQDIMVNERLQGEDIPLEPENGTPEVVETDLPDDSVHSTTEQQEYNTHKEMQEIPAETVNPECITEQPSHDCLVAPPPIVEMDTVPETKSEGFDASKAPPDSTEKMDDEECQEPKSKPDPVEELPPLDADTVDEDDADQTMQLEPDPYIPPEDQKLILLDLANCELNLQIMDEGLTAQNIQDGPMQLLWAGGRANFGVKEGKFAFECQVLKSLETTIDHDNIPDPGVRVGWSTDRCPFLLGAAPNSYAYDSSGNIVRDRNLTAYGPSFTEGDVITAMINFESDPPEISFSLNGTGIGLAHQTPKGNREAFFPHIATRQFKLQVNFGATPFQHELPEGFLPLTSGTEEQLIKPGERIGDDKEILFIIGLPGCGKTRWVEKFMMNNEGKRYTHVCDESIQPLFFPDVVRKRTFEGDPVSTFKPLAFKSQLLDGFCQLAARKDRHLIIDARSIFKTTQARRMKPFNGFKRIAIVVHPFDNFLSYRQRQVADYIPRPAVLSQMKIAFYIPEEGELFSEVRFPELMKDKVILSLQGEPQWAPRKDNRRRDRYPRMGRGGRRDYRDYRSHPPGPYRGYYGGSHGYNRGGYAPYPMYGGSYGHSQGGYGYGQGSGYSPGGYNSYRGGYYDRRQSGGNRGNKRPRK</sequence>
<evidence type="ECO:0000256" key="1">
    <source>
        <dbReference type="ARBA" id="ARBA00004123"/>
    </source>
</evidence>
<dbReference type="InterPro" id="IPR003034">
    <property type="entry name" value="SAP_dom"/>
</dbReference>
<dbReference type="PANTHER" id="PTHR12381:SF56">
    <property type="entry name" value="B30.2_SPRY DOMAIN-CONTAINING PROTEIN-RELATED"/>
    <property type="match status" value="1"/>
</dbReference>
<evidence type="ECO:0000313" key="8">
    <source>
        <dbReference type="EMBL" id="KAI6650179.1"/>
    </source>
</evidence>
<dbReference type="SMART" id="SM00449">
    <property type="entry name" value="SPRY"/>
    <property type="match status" value="1"/>
</dbReference>
<name>A0AAV7JNT2_9METZ</name>
<evidence type="ECO:0000259" key="6">
    <source>
        <dbReference type="PROSITE" id="PS50188"/>
    </source>
</evidence>
<feature type="compositionally biased region" description="Basic and acidic residues" evidence="5">
    <location>
        <begin position="598"/>
        <end position="607"/>
    </location>
</feature>
<dbReference type="InterPro" id="IPR035778">
    <property type="entry name" value="SPRY_hnRNP_U"/>
</dbReference>
<dbReference type="Pfam" id="PF00622">
    <property type="entry name" value="SPRY"/>
    <property type="match status" value="1"/>
</dbReference>
<feature type="region of interest" description="Disordered" evidence="5">
    <location>
        <begin position="579"/>
        <end position="611"/>
    </location>
</feature>
<dbReference type="InterPro" id="IPR001870">
    <property type="entry name" value="B30.2/SPRY"/>
</dbReference>
<keyword evidence="3" id="KW-0597">Phosphoprotein</keyword>
<dbReference type="Pfam" id="PF02037">
    <property type="entry name" value="SAP"/>
    <property type="match status" value="1"/>
</dbReference>
<dbReference type="AlphaFoldDB" id="A0AAV7JNT2"/>
<organism evidence="8 9">
    <name type="scientific">Oopsacas minuta</name>
    <dbReference type="NCBI Taxonomy" id="111878"/>
    <lineage>
        <taxon>Eukaryota</taxon>
        <taxon>Metazoa</taxon>
        <taxon>Porifera</taxon>
        <taxon>Hexactinellida</taxon>
        <taxon>Hexasterophora</taxon>
        <taxon>Lyssacinosida</taxon>
        <taxon>Leucopsacidae</taxon>
        <taxon>Oopsacas</taxon>
    </lineage>
</organism>
<dbReference type="GO" id="GO:0003723">
    <property type="term" value="F:RNA binding"/>
    <property type="evidence" value="ECO:0007669"/>
    <property type="project" value="TreeGrafter"/>
</dbReference>
<comment type="subcellular location">
    <subcellularLocation>
        <location evidence="1">Nucleus</location>
    </subcellularLocation>
</comment>
<keyword evidence="4" id="KW-0539">Nucleus</keyword>
<dbReference type="GO" id="GO:1990904">
    <property type="term" value="C:ribonucleoprotein complex"/>
    <property type="evidence" value="ECO:0007669"/>
    <property type="project" value="UniProtKB-KW"/>
</dbReference>
<dbReference type="Gene3D" id="2.60.120.920">
    <property type="match status" value="1"/>
</dbReference>
<proteinExistence type="predicted"/>
<evidence type="ECO:0000256" key="2">
    <source>
        <dbReference type="ARBA" id="ARBA00022481"/>
    </source>
</evidence>
<evidence type="ECO:0000256" key="5">
    <source>
        <dbReference type="SAM" id="MobiDB-lite"/>
    </source>
</evidence>
<dbReference type="Gene3D" id="3.40.50.300">
    <property type="entry name" value="P-loop containing nucleotide triphosphate hydrolases"/>
    <property type="match status" value="1"/>
</dbReference>
<evidence type="ECO:0000256" key="4">
    <source>
        <dbReference type="ARBA" id="ARBA00023242"/>
    </source>
</evidence>
<dbReference type="Proteomes" id="UP001165289">
    <property type="component" value="Unassembled WGS sequence"/>
</dbReference>
<dbReference type="Gene3D" id="1.10.720.30">
    <property type="entry name" value="SAP domain"/>
    <property type="match status" value="1"/>
</dbReference>
<accession>A0AAV7JNT2</accession>
<gene>
    <name evidence="8" type="ORF">LOD99_6096</name>
</gene>
<dbReference type="GO" id="GO:0000380">
    <property type="term" value="P:alternative mRNA splicing, via spliceosome"/>
    <property type="evidence" value="ECO:0007669"/>
    <property type="project" value="TreeGrafter"/>
</dbReference>
<dbReference type="SUPFAM" id="SSF49899">
    <property type="entry name" value="Concanavalin A-like lectins/glucanases"/>
    <property type="match status" value="1"/>
</dbReference>